<feature type="binding site" evidence="12">
    <location>
        <begin position="31"/>
        <end position="38"/>
    </location>
    <ligand>
        <name>ATP</name>
        <dbReference type="ChEBI" id="CHEBI:30616"/>
    </ligand>
</feature>
<evidence type="ECO:0000259" key="16">
    <source>
        <dbReference type="PROSITE" id="PS51217"/>
    </source>
</evidence>
<dbReference type="GO" id="GO:0043138">
    <property type="term" value="F:3'-5' DNA helicase activity"/>
    <property type="evidence" value="ECO:0007669"/>
    <property type="project" value="UniProtKB-EC"/>
</dbReference>
<dbReference type="PANTHER" id="PTHR11070">
    <property type="entry name" value="UVRD / RECB / PCRA DNA HELICASE FAMILY MEMBER"/>
    <property type="match status" value="1"/>
</dbReference>
<evidence type="ECO:0000256" key="2">
    <source>
        <dbReference type="ARBA" id="ARBA00022741"/>
    </source>
</evidence>
<dbReference type="InterPro" id="IPR014017">
    <property type="entry name" value="DNA_helicase_UvrD-like_C"/>
</dbReference>
<keyword evidence="7" id="KW-0413">Isomerase</keyword>
<keyword evidence="18" id="KW-1185">Reference proteome</keyword>
<comment type="similarity">
    <text evidence="1">Belongs to the helicase family. UvrD subfamily.</text>
</comment>
<dbReference type="Proteomes" id="UP000319374">
    <property type="component" value="Chromosome"/>
</dbReference>
<feature type="compositionally biased region" description="Low complexity" evidence="14">
    <location>
        <begin position="768"/>
        <end position="781"/>
    </location>
</feature>
<evidence type="ECO:0000256" key="5">
    <source>
        <dbReference type="ARBA" id="ARBA00022840"/>
    </source>
</evidence>
<name>A0A4Y1X1K6_9BACT</name>
<evidence type="ECO:0000313" key="17">
    <source>
        <dbReference type="EMBL" id="BBL06614.1"/>
    </source>
</evidence>
<gene>
    <name evidence="17" type="ORF">A5CPEGH6_12520</name>
</gene>
<reference evidence="18" key="1">
    <citation type="submission" date="2019-06" db="EMBL/GenBank/DDBJ databases">
        <title>Alistipes onderdonkii subsp. vulgaris subsp. nov., Alistipes dispar sp. nov. and Alistipes communis sp. nov., isolated from human faeces, and creation of Alistipes onderdonkii subsp. onderdonkii subsp. nov.</title>
        <authorList>
            <person name="Sakamoto M."/>
            <person name="Ikeyama N."/>
            <person name="Ogata Y."/>
            <person name="Suda W."/>
            <person name="Iino T."/>
            <person name="Hattori M."/>
            <person name="Ohkuma M."/>
        </authorList>
    </citation>
    <scope>NUCLEOTIDE SEQUENCE [LARGE SCALE GENOMIC DNA]</scope>
    <source>
        <strain evidence="18">5CPEGH6</strain>
    </source>
</reference>
<evidence type="ECO:0000256" key="1">
    <source>
        <dbReference type="ARBA" id="ARBA00009922"/>
    </source>
</evidence>
<dbReference type="AlphaFoldDB" id="A0A4Y1X1K6"/>
<protein>
    <recommendedName>
        <fullName evidence="9">DNA 3'-5' helicase</fullName>
        <ecNumber evidence="9">5.6.2.4</ecNumber>
    </recommendedName>
    <alternativeName>
        <fullName evidence="10">DNA 3'-5' helicase II</fullName>
    </alternativeName>
</protein>
<evidence type="ECO:0000256" key="9">
    <source>
        <dbReference type="ARBA" id="ARBA00034808"/>
    </source>
</evidence>
<feature type="domain" description="UvrD-like helicase ATP-binding" evidence="15">
    <location>
        <begin position="10"/>
        <end position="295"/>
    </location>
</feature>
<evidence type="ECO:0000256" key="6">
    <source>
        <dbReference type="ARBA" id="ARBA00023125"/>
    </source>
</evidence>
<evidence type="ECO:0000256" key="3">
    <source>
        <dbReference type="ARBA" id="ARBA00022801"/>
    </source>
</evidence>
<keyword evidence="6" id="KW-0238">DNA-binding</keyword>
<keyword evidence="5 12" id="KW-0067">ATP-binding</keyword>
<keyword evidence="13" id="KW-0175">Coiled coil</keyword>
<dbReference type="CDD" id="cd17932">
    <property type="entry name" value="DEXQc_UvrD"/>
    <property type="match status" value="1"/>
</dbReference>
<keyword evidence="2 12" id="KW-0547">Nucleotide-binding</keyword>
<evidence type="ECO:0000256" key="12">
    <source>
        <dbReference type="PROSITE-ProRule" id="PRU00560"/>
    </source>
</evidence>
<dbReference type="EC" id="5.6.2.4" evidence="9"/>
<dbReference type="Pfam" id="PF00580">
    <property type="entry name" value="UvrD-helicase"/>
    <property type="match status" value="1"/>
</dbReference>
<dbReference type="GO" id="GO:0000725">
    <property type="term" value="P:recombinational repair"/>
    <property type="evidence" value="ECO:0007669"/>
    <property type="project" value="TreeGrafter"/>
</dbReference>
<dbReference type="GeneID" id="98673228"/>
<evidence type="ECO:0000313" key="18">
    <source>
        <dbReference type="Proteomes" id="UP000319374"/>
    </source>
</evidence>
<dbReference type="InterPro" id="IPR027417">
    <property type="entry name" value="P-loop_NTPase"/>
</dbReference>
<dbReference type="GO" id="GO:0005829">
    <property type="term" value="C:cytosol"/>
    <property type="evidence" value="ECO:0007669"/>
    <property type="project" value="TreeGrafter"/>
</dbReference>
<dbReference type="Pfam" id="PF13361">
    <property type="entry name" value="UvrD_C"/>
    <property type="match status" value="1"/>
</dbReference>
<feature type="region of interest" description="Disordered" evidence="14">
    <location>
        <begin position="700"/>
        <end position="795"/>
    </location>
</feature>
<dbReference type="Gene3D" id="1.10.10.160">
    <property type="match status" value="1"/>
</dbReference>
<evidence type="ECO:0000259" key="15">
    <source>
        <dbReference type="PROSITE" id="PS51198"/>
    </source>
</evidence>
<keyword evidence="3 12" id="KW-0378">Hydrolase</keyword>
<dbReference type="Pfam" id="PF21196">
    <property type="entry name" value="PcrA_UvrD_tudor"/>
    <property type="match status" value="1"/>
</dbReference>
<feature type="domain" description="UvrD-like helicase C-terminal" evidence="16">
    <location>
        <begin position="296"/>
        <end position="587"/>
    </location>
</feature>
<evidence type="ECO:0000256" key="11">
    <source>
        <dbReference type="ARBA" id="ARBA00048988"/>
    </source>
</evidence>
<dbReference type="Gene3D" id="3.40.50.300">
    <property type="entry name" value="P-loop containing nucleotide triphosphate hydrolases"/>
    <property type="match status" value="2"/>
</dbReference>
<dbReference type="Gene3D" id="1.10.486.10">
    <property type="entry name" value="PCRA, domain 4"/>
    <property type="match status" value="1"/>
</dbReference>
<dbReference type="GO" id="GO:0005524">
    <property type="term" value="F:ATP binding"/>
    <property type="evidence" value="ECO:0007669"/>
    <property type="project" value="UniProtKB-UniRule"/>
</dbReference>
<dbReference type="InterPro" id="IPR013986">
    <property type="entry name" value="DExx_box_DNA_helicase_dom_sf"/>
</dbReference>
<dbReference type="InterPro" id="IPR014016">
    <property type="entry name" value="UvrD-like_ATP-bd"/>
</dbReference>
<feature type="compositionally biased region" description="Gly residues" evidence="14">
    <location>
        <begin position="706"/>
        <end position="749"/>
    </location>
</feature>
<evidence type="ECO:0000256" key="7">
    <source>
        <dbReference type="ARBA" id="ARBA00023235"/>
    </source>
</evidence>
<comment type="catalytic activity">
    <reaction evidence="11">
        <text>ATP + H2O = ADP + phosphate + H(+)</text>
        <dbReference type="Rhea" id="RHEA:13065"/>
        <dbReference type="ChEBI" id="CHEBI:15377"/>
        <dbReference type="ChEBI" id="CHEBI:15378"/>
        <dbReference type="ChEBI" id="CHEBI:30616"/>
        <dbReference type="ChEBI" id="CHEBI:43474"/>
        <dbReference type="ChEBI" id="CHEBI:456216"/>
        <dbReference type="EC" id="5.6.2.4"/>
    </reaction>
</comment>
<sequence>MESNESKILQGLNPAQRDAVVNFDSPSLIIAGAGSGKTRVLTSRIAYMIERGVAPFNILALTFTNKAAEQMRERIAQMLPDNRSRHIRMGTFHSVFSRILRENAGRIGFPESFTIYDSSDSRNLVKTVVRELNLPDEKYKPNAVASRISYAKNCLVTPGAYLANSAYAAEDRQMQIPEFGNIYNIYCQRCKRNGAMDFDDLLLQTNVLLRDCPDVLARYQEQFKYILVDEYQDTNYAQYVIIRRLSQTHSKVCVVGDDAQSIYSFRGAKIENILSFQKDYPSAKVFKLERNYRSTRTIVDAANSVIVRNSKRMEKHCFSEGAEGEKIRILKAYTDREEAEMVVSDLRDKVRAAGAEWSEAVILYRTNNQSAVLEDNLRRRGIPYRIYKGSSFYDHKEIRDMLAYIRLVINPRDDEAFRRIVNYPARGIGDTTVQRIAQLAAERGVSMWEAVDALVAEPAADAVPRAIARKAADFVAMIRSLSLARNDKGLYDFGLEVASRSGILAAYRAENTPEAASALDNIEELLNSMQEFRERCDAEIRNGERSPGEEATIEEWLQQMMLMTDMDKDNPEDRNKVTLMTVHSAKGLEYEYVYIVGMEENLFPSLRAAESADGIEEERRLFYVALTRAKVAATLSYAEMRFRWGNMEFSRPSCFLREIDPRYVESDVDFAQEAVRRRADDGEGSSALDELRRRYDYRYQQRRQDGAGGYGGPRGGNAGVRSGGGPDAAGRGAYGGGSAGRSAYGGGRFGAPSDGESGVARRFPRPAQPQSQPRAQRSAAPDPALVQPPRPSVDGMRRVGVRQAMDGGPAAGSAAPASGGYAVGERVEHPKFGVGIVRRIETLATDHKLVVAFDNAGEKTLLAKFAKLTKLG</sequence>
<dbReference type="GO" id="GO:0016887">
    <property type="term" value="F:ATP hydrolysis activity"/>
    <property type="evidence" value="ECO:0007669"/>
    <property type="project" value="RHEA"/>
</dbReference>
<dbReference type="SUPFAM" id="SSF52540">
    <property type="entry name" value="P-loop containing nucleoside triphosphate hydrolases"/>
    <property type="match status" value="1"/>
</dbReference>
<dbReference type="PROSITE" id="PS51217">
    <property type="entry name" value="UVRD_HELICASE_CTER"/>
    <property type="match status" value="1"/>
</dbReference>
<evidence type="ECO:0000256" key="4">
    <source>
        <dbReference type="ARBA" id="ARBA00022806"/>
    </source>
</evidence>
<dbReference type="CDD" id="cd18807">
    <property type="entry name" value="SF1_C_UvrD"/>
    <property type="match status" value="1"/>
</dbReference>
<accession>A0A4Y1X1K6</accession>
<comment type="catalytic activity">
    <reaction evidence="8">
        <text>Couples ATP hydrolysis with the unwinding of duplex DNA by translocating in the 3'-5' direction.</text>
        <dbReference type="EC" id="5.6.2.4"/>
    </reaction>
</comment>
<feature type="coiled-coil region" evidence="13">
    <location>
        <begin position="515"/>
        <end position="542"/>
    </location>
</feature>
<evidence type="ECO:0000256" key="8">
    <source>
        <dbReference type="ARBA" id="ARBA00034617"/>
    </source>
</evidence>
<dbReference type="EMBL" id="AP019736">
    <property type="protein sequence ID" value="BBL06614.1"/>
    <property type="molecule type" value="Genomic_DNA"/>
</dbReference>
<keyword evidence="4 12" id="KW-0347">Helicase</keyword>
<dbReference type="InterPro" id="IPR000212">
    <property type="entry name" value="DNA_helicase_UvrD/REP"/>
</dbReference>
<dbReference type="KEGG" id="ada:A5CPEGH6_12520"/>
<dbReference type="OrthoDB" id="9810135at2"/>
<organism evidence="17 18">
    <name type="scientific">Alistipes dispar</name>
    <dbReference type="NCBI Taxonomy" id="2585119"/>
    <lineage>
        <taxon>Bacteria</taxon>
        <taxon>Pseudomonadati</taxon>
        <taxon>Bacteroidota</taxon>
        <taxon>Bacteroidia</taxon>
        <taxon>Bacteroidales</taxon>
        <taxon>Rikenellaceae</taxon>
        <taxon>Alistipes</taxon>
    </lineage>
</organism>
<dbReference type="GO" id="GO:0033202">
    <property type="term" value="C:DNA helicase complex"/>
    <property type="evidence" value="ECO:0007669"/>
    <property type="project" value="TreeGrafter"/>
</dbReference>
<proteinExistence type="inferred from homology"/>
<dbReference type="PROSITE" id="PS51198">
    <property type="entry name" value="UVRD_HELICASE_ATP_BIND"/>
    <property type="match status" value="1"/>
</dbReference>
<dbReference type="GO" id="GO:0003677">
    <property type="term" value="F:DNA binding"/>
    <property type="evidence" value="ECO:0007669"/>
    <property type="project" value="UniProtKB-KW"/>
</dbReference>
<evidence type="ECO:0000256" key="14">
    <source>
        <dbReference type="SAM" id="MobiDB-lite"/>
    </source>
</evidence>
<dbReference type="PANTHER" id="PTHR11070:SF2">
    <property type="entry name" value="ATP-DEPENDENT DNA HELICASE SRS2"/>
    <property type="match status" value="1"/>
</dbReference>
<evidence type="ECO:0000256" key="10">
    <source>
        <dbReference type="ARBA" id="ARBA00034923"/>
    </source>
</evidence>
<evidence type="ECO:0000256" key="13">
    <source>
        <dbReference type="SAM" id="Coils"/>
    </source>
</evidence>
<dbReference type="RefSeq" id="WP_141428417.1">
    <property type="nucleotide sequence ID" value="NZ_AP019736.1"/>
</dbReference>